<dbReference type="PANTHER" id="PTHR31250:SF27">
    <property type="entry name" value="IQ DOMAIN-CONTAINING PROTEIN IQM5"/>
    <property type="match status" value="1"/>
</dbReference>
<proteinExistence type="predicted"/>
<evidence type="ECO:0000256" key="2">
    <source>
        <dbReference type="ARBA" id="ARBA00004496"/>
    </source>
</evidence>
<dbReference type="Gene3D" id="1.20.5.190">
    <property type="match status" value="1"/>
</dbReference>
<comment type="subcellular location">
    <subcellularLocation>
        <location evidence="2">Cytoplasm</location>
    </subcellularLocation>
    <subcellularLocation>
        <location evidence="1">Nucleus</location>
    </subcellularLocation>
</comment>
<sequence length="231" mass="26036">MGVSEESKAYKLYDPIKKKIWINRDVKFQEDAAWDLGEVKTSITLDTNELNPLEESSQEDDEIIQNSNDTTTTTSDAAPNSTSNMLDSNISRASENSAQGRTRRPPIWMRDYVTGDDLTEEDAMNFSMFVGSDPSLPKAGDFCSSTPVSELDAAATKIQKVYKSYLTRRYLAECAVVVEELWRKALDFAAQKSKQVPVSEIDAATTKIQKVYKDYRTRRNIEECTVLVEES</sequence>
<dbReference type="PANTHER" id="PTHR31250">
    <property type="entry name" value="IQ DOMAIN-CONTAINING PROTEIN IQM3"/>
    <property type="match status" value="1"/>
</dbReference>
<organism evidence="8 9">
    <name type="scientific">Pisum sativum</name>
    <name type="common">Garden pea</name>
    <name type="synonym">Lathyrus oleraceus</name>
    <dbReference type="NCBI Taxonomy" id="3888"/>
    <lineage>
        <taxon>Eukaryota</taxon>
        <taxon>Viridiplantae</taxon>
        <taxon>Streptophyta</taxon>
        <taxon>Embryophyta</taxon>
        <taxon>Tracheophyta</taxon>
        <taxon>Spermatophyta</taxon>
        <taxon>Magnoliopsida</taxon>
        <taxon>eudicotyledons</taxon>
        <taxon>Gunneridae</taxon>
        <taxon>Pentapetalae</taxon>
        <taxon>rosids</taxon>
        <taxon>fabids</taxon>
        <taxon>Fabales</taxon>
        <taxon>Fabaceae</taxon>
        <taxon>Papilionoideae</taxon>
        <taxon>50 kb inversion clade</taxon>
        <taxon>NPAAA clade</taxon>
        <taxon>Hologalegina</taxon>
        <taxon>IRL clade</taxon>
        <taxon>Fabeae</taxon>
        <taxon>Lathyrus</taxon>
    </lineage>
</organism>
<dbReference type="InterPro" id="IPR000048">
    <property type="entry name" value="IQ_motif_EF-hand-BS"/>
</dbReference>
<dbReference type="Pfam" id="PF25597">
    <property type="entry name" value="SH3_retrovirus"/>
    <property type="match status" value="1"/>
</dbReference>
<dbReference type="GO" id="GO:0005634">
    <property type="term" value="C:nucleus"/>
    <property type="evidence" value="ECO:0007669"/>
    <property type="project" value="UniProtKB-SubCell"/>
</dbReference>
<name>A0A9D5AQA8_PEA</name>
<evidence type="ECO:0000256" key="3">
    <source>
        <dbReference type="ARBA" id="ARBA00022490"/>
    </source>
</evidence>
<dbReference type="SMART" id="SM00015">
    <property type="entry name" value="IQ"/>
    <property type="match status" value="2"/>
</dbReference>
<gene>
    <name evidence="8" type="ORF">KIW84_040589</name>
</gene>
<dbReference type="Gramene" id="Psat04G0058900-T1">
    <property type="protein sequence ID" value="KAI5415194.1"/>
    <property type="gene ID" value="KIW84_040589"/>
</dbReference>
<comment type="caution">
    <text evidence="8">The sequence shown here is derived from an EMBL/GenBank/DDBJ whole genome shotgun (WGS) entry which is preliminary data.</text>
</comment>
<reference evidence="8 9" key="1">
    <citation type="journal article" date="2022" name="Nat. Genet.">
        <title>Improved pea reference genome and pan-genome highlight genomic features and evolutionary characteristics.</title>
        <authorList>
            <person name="Yang T."/>
            <person name="Liu R."/>
            <person name="Luo Y."/>
            <person name="Hu S."/>
            <person name="Wang D."/>
            <person name="Wang C."/>
            <person name="Pandey M.K."/>
            <person name="Ge S."/>
            <person name="Xu Q."/>
            <person name="Li N."/>
            <person name="Li G."/>
            <person name="Huang Y."/>
            <person name="Saxena R.K."/>
            <person name="Ji Y."/>
            <person name="Li M."/>
            <person name="Yan X."/>
            <person name="He Y."/>
            <person name="Liu Y."/>
            <person name="Wang X."/>
            <person name="Xiang C."/>
            <person name="Varshney R.K."/>
            <person name="Ding H."/>
            <person name="Gao S."/>
            <person name="Zong X."/>
        </authorList>
    </citation>
    <scope>NUCLEOTIDE SEQUENCE [LARGE SCALE GENOMIC DNA]</scope>
    <source>
        <strain evidence="8 9">cv. Zhongwan 6</strain>
    </source>
</reference>
<dbReference type="InterPro" id="IPR057670">
    <property type="entry name" value="SH3_retrovirus"/>
</dbReference>
<evidence type="ECO:0000313" key="8">
    <source>
        <dbReference type="EMBL" id="KAI5415194.1"/>
    </source>
</evidence>
<evidence type="ECO:0000313" key="9">
    <source>
        <dbReference type="Proteomes" id="UP001058974"/>
    </source>
</evidence>
<feature type="compositionally biased region" description="Polar residues" evidence="6">
    <location>
        <begin position="85"/>
        <end position="100"/>
    </location>
</feature>
<dbReference type="GO" id="GO:0005737">
    <property type="term" value="C:cytoplasm"/>
    <property type="evidence" value="ECO:0007669"/>
    <property type="project" value="UniProtKB-SubCell"/>
</dbReference>
<evidence type="ECO:0000256" key="6">
    <source>
        <dbReference type="SAM" id="MobiDB-lite"/>
    </source>
</evidence>
<keyword evidence="4" id="KW-0112">Calmodulin-binding</keyword>
<dbReference type="GO" id="GO:0005516">
    <property type="term" value="F:calmodulin binding"/>
    <property type="evidence" value="ECO:0007669"/>
    <property type="project" value="UniProtKB-KW"/>
</dbReference>
<evidence type="ECO:0000256" key="4">
    <source>
        <dbReference type="ARBA" id="ARBA00022860"/>
    </source>
</evidence>
<feature type="domain" description="Retroviral polymerase SH3-like" evidence="7">
    <location>
        <begin position="1"/>
        <end position="37"/>
    </location>
</feature>
<dbReference type="Pfam" id="PF00612">
    <property type="entry name" value="IQ"/>
    <property type="match status" value="1"/>
</dbReference>
<accession>A0A9D5AQA8</accession>
<protein>
    <recommendedName>
        <fullName evidence="7">Retroviral polymerase SH3-like domain-containing protein</fullName>
    </recommendedName>
</protein>
<keyword evidence="9" id="KW-1185">Reference proteome</keyword>
<dbReference type="EMBL" id="JAMSHJ010000004">
    <property type="protein sequence ID" value="KAI5415194.1"/>
    <property type="molecule type" value="Genomic_DNA"/>
</dbReference>
<evidence type="ECO:0000256" key="5">
    <source>
        <dbReference type="ARBA" id="ARBA00023242"/>
    </source>
</evidence>
<evidence type="ECO:0000256" key="1">
    <source>
        <dbReference type="ARBA" id="ARBA00004123"/>
    </source>
</evidence>
<dbReference type="PROSITE" id="PS50096">
    <property type="entry name" value="IQ"/>
    <property type="match status" value="1"/>
</dbReference>
<dbReference type="AlphaFoldDB" id="A0A9D5AQA8"/>
<dbReference type="Proteomes" id="UP001058974">
    <property type="component" value="Chromosome 4"/>
</dbReference>
<feature type="region of interest" description="Disordered" evidence="6">
    <location>
        <begin position="47"/>
        <end position="105"/>
    </location>
</feature>
<dbReference type="InterPro" id="IPR044159">
    <property type="entry name" value="IQM"/>
</dbReference>
<feature type="compositionally biased region" description="Low complexity" evidence="6">
    <location>
        <begin position="66"/>
        <end position="84"/>
    </location>
</feature>
<keyword evidence="3" id="KW-0963">Cytoplasm</keyword>
<keyword evidence="5" id="KW-0539">Nucleus</keyword>
<evidence type="ECO:0000259" key="7">
    <source>
        <dbReference type="Pfam" id="PF25597"/>
    </source>
</evidence>